<dbReference type="GO" id="GO:0006310">
    <property type="term" value="P:DNA recombination"/>
    <property type="evidence" value="ECO:0007669"/>
    <property type="project" value="UniProtKB-KW"/>
</dbReference>
<dbReference type="PROSITE" id="PS51898">
    <property type="entry name" value="TYR_RECOMBINASE"/>
    <property type="match status" value="1"/>
</dbReference>
<protein>
    <submittedName>
        <fullName evidence="9">Site-specific integrase</fullName>
    </submittedName>
</protein>
<dbReference type="Gene3D" id="1.10.443.10">
    <property type="entry name" value="Intergrase catalytic core"/>
    <property type="match status" value="1"/>
</dbReference>
<dbReference type="PANTHER" id="PTHR30349">
    <property type="entry name" value="PHAGE INTEGRASE-RELATED"/>
    <property type="match status" value="1"/>
</dbReference>
<dbReference type="InterPro" id="IPR050090">
    <property type="entry name" value="Tyrosine_recombinase_XerCD"/>
</dbReference>
<dbReference type="EMBL" id="JAJEQR010000055">
    <property type="protein sequence ID" value="MCC2232216.1"/>
    <property type="molecule type" value="Genomic_DNA"/>
</dbReference>
<name>A0AAE3EE28_9FIRM</name>
<sequence length="349" mass="40688">MPVYQDTERKTWYVKLYYTDYTGARKQKMKRGFKLQREAKEWERHFLETLQGTPDMTFGALYELYAADLAAHTKESTRRNRVSLIERHILPFWKDRRLNEITPADVRSWQTEMMNKGLALSTLRTVNVHLSTIFNFACKYYRLPSNPCSKIKAMGKIGRSLNFWTLDEFRQFLPTVQDPILTAAFLTLFYSGIRCGELLALRVKDFDAAAGTITINGTYHRFDREDLITAPKTENSVRTVYLPPFLVDEIRSVIDRIYCPDPEDRIFQTVTSRKLRYAIDTGAAKAGIDKIRIHDIRHSHVSLLINMGYQPMLIAERIGDSVEMINKVYGHLYPNQHQNLAEKLQKMKF</sequence>
<dbReference type="CDD" id="cd01189">
    <property type="entry name" value="INT_ICEBs1_C_like"/>
    <property type="match status" value="1"/>
</dbReference>
<evidence type="ECO:0000259" key="8">
    <source>
        <dbReference type="PROSITE" id="PS51900"/>
    </source>
</evidence>
<dbReference type="Gene3D" id="1.10.150.130">
    <property type="match status" value="1"/>
</dbReference>
<dbReference type="InterPro" id="IPR011010">
    <property type="entry name" value="DNA_brk_join_enz"/>
</dbReference>
<gene>
    <name evidence="9" type="ORF">LKD81_14645</name>
</gene>
<dbReference type="SUPFAM" id="SSF56349">
    <property type="entry name" value="DNA breaking-rejoining enzymes"/>
    <property type="match status" value="1"/>
</dbReference>
<dbReference type="GO" id="GO:0003677">
    <property type="term" value="F:DNA binding"/>
    <property type="evidence" value="ECO:0007669"/>
    <property type="project" value="UniProtKB-UniRule"/>
</dbReference>
<organism evidence="9 10">
    <name type="scientific">Hominifimenecus microfluidus</name>
    <dbReference type="NCBI Taxonomy" id="2885348"/>
    <lineage>
        <taxon>Bacteria</taxon>
        <taxon>Bacillati</taxon>
        <taxon>Bacillota</taxon>
        <taxon>Clostridia</taxon>
        <taxon>Lachnospirales</taxon>
        <taxon>Lachnospiraceae</taxon>
        <taxon>Hominifimenecus</taxon>
    </lineage>
</organism>
<dbReference type="GO" id="GO:0015074">
    <property type="term" value="P:DNA integration"/>
    <property type="evidence" value="ECO:0007669"/>
    <property type="project" value="UniProtKB-KW"/>
</dbReference>
<reference evidence="9" key="1">
    <citation type="submission" date="2021-10" db="EMBL/GenBank/DDBJ databases">
        <title>Anaerobic single-cell dispensing facilitates the cultivation of human gut bacteria.</title>
        <authorList>
            <person name="Afrizal A."/>
        </authorList>
    </citation>
    <scope>NUCLEOTIDE SEQUENCE</scope>
    <source>
        <strain evidence="9">CLA-AA-H215</strain>
    </source>
</reference>
<comment type="caution">
    <text evidence="9">The sequence shown here is derived from an EMBL/GenBank/DDBJ whole genome shotgun (WGS) entry which is preliminary data.</text>
</comment>
<evidence type="ECO:0000256" key="2">
    <source>
        <dbReference type="ARBA" id="ARBA00008857"/>
    </source>
</evidence>
<evidence type="ECO:0000313" key="10">
    <source>
        <dbReference type="Proteomes" id="UP001198182"/>
    </source>
</evidence>
<evidence type="ECO:0000256" key="1">
    <source>
        <dbReference type="ARBA" id="ARBA00003283"/>
    </source>
</evidence>
<evidence type="ECO:0000256" key="4">
    <source>
        <dbReference type="ARBA" id="ARBA00023125"/>
    </source>
</evidence>
<feature type="domain" description="Tyr recombinase" evidence="7">
    <location>
        <begin position="159"/>
        <end position="342"/>
    </location>
</feature>
<evidence type="ECO:0000256" key="6">
    <source>
        <dbReference type="PROSITE-ProRule" id="PRU01248"/>
    </source>
</evidence>
<evidence type="ECO:0000256" key="3">
    <source>
        <dbReference type="ARBA" id="ARBA00022908"/>
    </source>
</evidence>
<keyword evidence="5" id="KW-0233">DNA recombination</keyword>
<dbReference type="PROSITE" id="PS51900">
    <property type="entry name" value="CB"/>
    <property type="match status" value="1"/>
</dbReference>
<dbReference type="InterPro" id="IPR013762">
    <property type="entry name" value="Integrase-like_cat_sf"/>
</dbReference>
<keyword evidence="10" id="KW-1185">Reference proteome</keyword>
<comment type="similarity">
    <text evidence="2">Belongs to the 'phage' integrase family.</text>
</comment>
<dbReference type="RefSeq" id="WP_308454652.1">
    <property type="nucleotide sequence ID" value="NZ_JAJEQR010000055.1"/>
</dbReference>
<keyword evidence="4 6" id="KW-0238">DNA-binding</keyword>
<dbReference type="Pfam" id="PF14657">
    <property type="entry name" value="Arm-DNA-bind_4"/>
    <property type="match status" value="1"/>
</dbReference>
<keyword evidence="3" id="KW-0229">DNA integration</keyword>
<accession>A0AAE3EE28</accession>
<dbReference type="AlphaFoldDB" id="A0AAE3EE28"/>
<dbReference type="InterPro" id="IPR002104">
    <property type="entry name" value="Integrase_catalytic"/>
</dbReference>
<evidence type="ECO:0000259" key="7">
    <source>
        <dbReference type="PROSITE" id="PS51898"/>
    </source>
</evidence>
<dbReference type="InterPro" id="IPR004107">
    <property type="entry name" value="Integrase_SAM-like_N"/>
</dbReference>
<dbReference type="Proteomes" id="UP001198182">
    <property type="component" value="Unassembled WGS sequence"/>
</dbReference>
<dbReference type="InterPro" id="IPR028259">
    <property type="entry name" value="AP2-like_int_N"/>
</dbReference>
<evidence type="ECO:0000256" key="5">
    <source>
        <dbReference type="ARBA" id="ARBA00023172"/>
    </source>
</evidence>
<dbReference type="InterPro" id="IPR044068">
    <property type="entry name" value="CB"/>
</dbReference>
<dbReference type="InterPro" id="IPR010998">
    <property type="entry name" value="Integrase_recombinase_N"/>
</dbReference>
<dbReference type="Pfam" id="PF00589">
    <property type="entry name" value="Phage_integrase"/>
    <property type="match status" value="1"/>
</dbReference>
<proteinExistence type="inferred from homology"/>
<comment type="function">
    <text evidence="1">Site-specific tyrosine recombinase, which acts by catalyzing the cutting and rejoining of the recombining DNA molecules.</text>
</comment>
<feature type="domain" description="Core-binding (CB)" evidence="8">
    <location>
        <begin position="56"/>
        <end position="138"/>
    </location>
</feature>
<dbReference type="PANTHER" id="PTHR30349:SF64">
    <property type="entry name" value="PROPHAGE INTEGRASE INTD-RELATED"/>
    <property type="match status" value="1"/>
</dbReference>
<evidence type="ECO:0000313" key="9">
    <source>
        <dbReference type="EMBL" id="MCC2232216.1"/>
    </source>
</evidence>
<dbReference type="Pfam" id="PF14659">
    <property type="entry name" value="Phage_int_SAM_3"/>
    <property type="match status" value="1"/>
</dbReference>